<dbReference type="EMBL" id="CAJPDT010000149">
    <property type="protein sequence ID" value="CAF9941463.1"/>
    <property type="molecule type" value="Genomic_DNA"/>
</dbReference>
<proteinExistence type="predicted"/>
<protein>
    <recommendedName>
        <fullName evidence="1">WW domain-containing protein</fullName>
    </recommendedName>
</protein>
<accession>A0A8H3PIE5</accession>
<name>A0A8H3PIE5_9LECA</name>
<feature type="domain" description="WW" evidence="1">
    <location>
        <begin position="569"/>
        <end position="602"/>
    </location>
</feature>
<gene>
    <name evidence="2" type="ORF">IMSHALPRED_002585</name>
</gene>
<evidence type="ECO:0000313" key="3">
    <source>
        <dbReference type="Proteomes" id="UP000664534"/>
    </source>
</evidence>
<dbReference type="PROSITE" id="PS50020">
    <property type="entry name" value="WW_DOMAIN_2"/>
    <property type="match status" value="1"/>
</dbReference>
<reference evidence="2" key="1">
    <citation type="submission" date="2021-03" db="EMBL/GenBank/DDBJ databases">
        <authorList>
            <person name="Tagirdzhanova G."/>
        </authorList>
    </citation>
    <scope>NUCLEOTIDE SEQUENCE</scope>
</reference>
<dbReference type="PANTHER" id="PTHR33112">
    <property type="entry name" value="DOMAIN PROTEIN, PUTATIVE-RELATED"/>
    <property type="match status" value="1"/>
</dbReference>
<dbReference type="InterPro" id="IPR010730">
    <property type="entry name" value="HET"/>
</dbReference>
<evidence type="ECO:0000259" key="1">
    <source>
        <dbReference type="PROSITE" id="PS50020"/>
    </source>
</evidence>
<dbReference type="Pfam" id="PF06985">
    <property type="entry name" value="HET"/>
    <property type="match status" value="1"/>
</dbReference>
<dbReference type="PANTHER" id="PTHR33112:SF12">
    <property type="entry name" value="HETEROKARYON INCOMPATIBILITY DOMAIN-CONTAINING PROTEIN"/>
    <property type="match status" value="1"/>
</dbReference>
<dbReference type="OrthoDB" id="5428863at2759"/>
<dbReference type="InterPro" id="IPR001202">
    <property type="entry name" value="WW_dom"/>
</dbReference>
<dbReference type="AlphaFoldDB" id="A0A8H3PIE5"/>
<dbReference type="Proteomes" id="UP000664534">
    <property type="component" value="Unassembled WGS sequence"/>
</dbReference>
<sequence>MASAKPDSGLEPGYNGSDAAIDLPKPVEPCSICQRLVDFLRSSCTREEPNADSDLDSDSDTRSACVLVIWSAIQQNDGCPTCQKVVKTLSDLGASDSCTEDAHIRVTQPWDGHFTIKLCRDCQDEDKDIVLSLSTLGDNTPWAGYFSGVLVDASWVDIGRIEQWLAQCNSLHKGVCSDIPGITGIKLPDILYLVDVEDQCITVAEEIPSYIALSYVWAHASNQCELTKENLAFMTQPGSLTSDHMRPRISGTIRAAMRLCQLIAVRFLWIDRLYIIQNDFLRKAEHIDAIGGIYFHSYLTLAVADSDHSSSGLRGIKDVTKPRHLFQNVYTFHASPHSVTAFMIYKQPPTAYDDRGWTFQEQMLARRVLKFTDFGMHWICQSCDRREQRVDWKSSLSGFNFGDRNLKYLYTLWPDVKLWDNLLQNYLKRDLTYEDDILRAFTGITKILSGSFPGGFHFGLPELFFDAALLWRPANSLERRTSDTGVALPSWSWCGWKGKIRSGINAFGTEHIRSDPIIKGERGRQIIMFPWKFQWKKTTVDQRKITDVYNLWHLFRDDVPPPRRFDPAKPLPPGWSLKQPAQGNAYFTHHAALNYSFYYPLPTTCDRGDLPRETWGPVLRFVTIQVFLHIGKPLCFLDEEEEDEDDGSDRFGMFSLVDSENKWVGVLHVNIEPTDSSRILGESCELIQLSSALTYIDEANDLELLREYLPELASDVAENIPTGELYEFVNVMWIERKEDIAYRKGIGRVLPKIFQGDENGRCGTIVLLG</sequence>
<keyword evidence="3" id="KW-1185">Reference proteome</keyword>
<evidence type="ECO:0000313" key="2">
    <source>
        <dbReference type="EMBL" id="CAF9941463.1"/>
    </source>
</evidence>
<organism evidence="2 3">
    <name type="scientific">Imshaugia aleurites</name>
    <dbReference type="NCBI Taxonomy" id="172621"/>
    <lineage>
        <taxon>Eukaryota</taxon>
        <taxon>Fungi</taxon>
        <taxon>Dikarya</taxon>
        <taxon>Ascomycota</taxon>
        <taxon>Pezizomycotina</taxon>
        <taxon>Lecanoromycetes</taxon>
        <taxon>OSLEUM clade</taxon>
        <taxon>Lecanoromycetidae</taxon>
        <taxon>Lecanorales</taxon>
        <taxon>Lecanorineae</taxon>
        <taxon>Parmeliaceae</taxon>
        <taxon>Imshaugia</taxon>
    </lineage>
</organism>
<comment type="caution">
    <text evidence="2">The sequence shown here is derived from an EMBL/GenBank/DDBJ whole genome shotgun (WGS) entry which is preliminary data.</text>
</comment>